<accession>A0ABS7DKH4</accession>
<sequence length="178" mass="19783">MKIVMVTGSPHKAGTSALLAEQFIKGAKEVGHEVFRFDAAFEEVHPCIGCDKCECGKFPCVFEDGMMKLYPELKKADLLVFVTPLYYHGASAQIKTVIDRFHGIDNDLVGSGKKAVLLVTVADAAPRIMNGIVGSYQEMLHYLKWQDCGKVLAYDCSDRKDIEKTDYPQQAYKLGKNL</sequence>
<gene>
    <name evidence="4" type="ORF">J5W02_02725</name>
</gene>
<comment type="caution">
    <text evidence="4">The sequence shown here is derived from an EMBL/GenBank/DDBJ whole genome shotgun (WGS) entry which is preliminary data.</text>
</comment>
<evidence type="ECO:0000256" key="1">
    <source>
        <dbReference type="ARBA" id="ARBA00022630"/>
    </source>
</evidence>
<dbReference type="Proteomes" id="UP000719942">
    <property type="component" value="Unassembled WGS sequence"/>
</dbReference>
<dbReference type="PANTHER" id="PTHR43278">
    <property type="entry name" value="NAD(P)H-DEPENDENT FMN-CONTAINING OXIDOREDUCTASE YWQN-RELATED"/>
    <property type="match status" value="1"/>
</dbReference>
<keyword evidence="1" id="KW-0285">Flavoprotein</keyword>
<keyword evidence="2" id="KW-0288">FMN</keyword>
<proteinExistence type="predicted"/>
<reference evidence="4 5" key="1">
    <citation type="submission" date="2021-03" db="EMBL/GenBank/DDBJ databases">
        <title>Caproiciproducens sp. nov. isolated from feces of cow.</title>
        <authorList>
            <person name="Choi J.-Y."/>
        </authorList>
    </citation>
    <scope>NUCLEOTIDE SEQUENCE [LARGE SCALE GENOMIC DNA]</scope>
    <source>
        <strain evidence="4 5">AGMB10547</strain>
    </source>
</reference>
<dbReference type="InterPro" id="IPR029039">
    <property type="entry name" value="Flavoprotein-like_sf"/>
</dbReference>
<dbReference type="Pfam" id="PF03358">
    <property type="entry name" value="FMN_red"/>
    <property type="match status" value="1"/>
</dbReference>
<evidence type="ECO:0000256" key="2">
    <source>
        <dbReference type="ARBA" id="ARBA00022643"/>
    </source>
</evidence>
<evidence type="ECO:0000259" key="3">
    <source>
        <dbReference type="Pfam" id="PF03358"/>
    </source>
</evidence>
<dbReference type="SUPFAM" id="SSF52218">
    <property type="entry name" value="Flavoproteins"/>
    <property type="match status" value="1"/>
</dbReference>
<evidence type="ECO:0000313" key="4">
    <source>
        <dbReference type="EMBL" id="MBW7571718.1"/>
    </source>
</evidence>
<keyword evidence="5" id="KW-1185">Reference proteome</keyword>
<dbReference type="InterPro" id="IPR005025">
    <property type="entry name" value="FMN_Rdtase-like_dom"/>
</dbReference>
<feature type="domain" description="NADPH-dependent FMN reductase-like" evidence="3">
    <location>
        <begin position="1"/>
        <end position="123"/>
    </location>
</feature>
<evidence type="ECO:0000313" key="5">
    <source>
        <dbReference type="Proteomes" id="UP000719942"/>
    </source>
</evidence>
<dbReference type="EMBL" id="JAGFNZ010000001">
    <property type="protein sequence ID" value="MBW7571718.1"/>
    <property type="molecule type" value="Genomic_DNA"/>
</dbReference>
<organism evidence="4 5">
    <name type="scientific">Caproiciproducens faecalis</name>
    <dbReference type="NCBI Taxonomy" id="2820301"/>
    <lineage>
        <taxon>Bacteria</taxon>
        <taxon>Bacillati</taxon>
        <taxon>Bacillota</taxon>
        <taxon>Clostridia</taxon>
        <taxon>Eubacteriales</taxon>
        <taxon>Acutalibacteraceae</taxon>
        <taxon>Caproiciproducens</taxon>
    </lineage>
</organism>
<protein>
    <submittedName>
        <fullName evidence="4">Flavodoxin family protein</fullName>
    </submittedName>
</protein>
<name>A0ABS7DKH4_9FIRM</name>
<dbReference type="InterPro" id="IPR051796">
    <property type="entry name" value="ISF_SsuE-like"/>
</dbReference>
<dbReference type="RefSeq" id="WP_219964105.1">
    <property type="nucleotide sequence ID" value="NZ_JAGFNZ010000001.1"/>
</dbReference>
<dbReference type="PANTHER" id="PTHR43278:SF4">
    <property type="entry name" value="NAD(P)H-DEPENDENT FMN-CONTAINING OXIDOREDUCTASE YWQN-RELATED"/>
    <property type="match status" value="1"/>
</dbReference>
<dbReference type="Gene3D" id="3.40.50.360">
    <property type="match status" value="1"/>
</dbReference>